<dbReference type="Proteomes" id="UP001165405">
    <property type="component" value="Unassembled WGS sequence"/>
</dbReference>
<proteinExistence type="inferred from homology"/>
<sequence>MSRALLGVRPAPVEVPPAVRALTGWAVVTPVWRNELGGLTFRLDEPGRALRRARYLKWVPRGSACPDPAAEGDRLHWAGPHAAVPRVLYQGLRPEGAYLVTEAIDATSAIEQHWVARREHAARVIGAGLRFLHDSLPVDGCPFDWSAASRAAALPARVRRRLPPAPEPDLLVVCHGDATVPNTLLRDDGTFAAHVDVGELGVADRWADIAVTTRSVTRRYGPGLEDVVLEAYGVGPDPLRTAYYRRLWDAVETWRLGRVRSAG</sequence>
<evidence type="ECO:0000313" key="12">
    <source>
        <dbReference type="Proteomes" id="UP001165405"/>
    </source>
</evidence>
<evidence type="ECO:0000256" key="5">
    <source>
        <dbReference type="ARBA" id="ARBA00022840"/>
    </source>
</evidence>
<dbReference type="GO" id="GO:0046677">
    <property type="term" value="P:response to antibiotic"/>
    <property type="evidence" value="ECO:0007669"/>
    <property type="project" value="UniProtKB-KW"/>
</dbReference>
<dbReference type="InterPro" id="IPR011009">
    <property type="entry name" value="Kinase-like_dom_sf"/>
</dbReference>
<evidence type="ECO:0000256" key="7">
    <source>
        <dbReference type="PIRNR" id="PIRNR000706"/>
    </source>
</evidence>
<dbReference type="PIRSF" id="PIRSF000706">
    <property type="entry name" value="Kanamycin_kin"/>
    <property type="match status" value="1"/>
</dbReference>
<comment type="similarity">
    <text evidence="1 7">Belongs to the aminoglycoside phosphotransferase family.</text>
</comment>
<evidence type="ECO:0000256" key="3">
    <source>
        <dbReference type="ARBA" id="ARBA00022741"/>
    </source>
</evidence>
<keyword evidence="6 7" id="KW-0046">Antibiotic resistance</keyword>
<evidence type="ECO:0000313" key="11">
    <source>
        <dbReference type="EMBL" id="MCF4121786.1"/>
    </source>
</evidence>
<feature type="binding site" evidence="9">
    <location>
        <position position="182"/>
    </location>
    <ligand>
        <name>Mg(2+)</name>
        <dbReference type="ChEBI" id="CHEBI:18420"/>
    </ligand>
</feature>
<dbReference type="Gene3D" id="3.90.1200.10">
    <property type="match status" value="1"/>
</dbReference>
<gene>
    <name evidence="11" type="ORF">L1785_12420</name>
</gene>
<dbReference type="GO" id="GO:0016773">
    <property type="term" value="F:phosphotransferase activity, alcohol group as acceptor"/>
    <property type="evidence" value="ECO:0007669"/>
    <property type="project" value="InterPro"/>
</dbReference>
<evidence type="ECO:0000256" key="9">
    <source>
        <dbReference type="PIRSR" id="PIRSR000706-2"/>
    </source>
</evidence>
<dbReference type="GO" id="GO:0016301">
    <property type="term" value="F:kinase activity"/>
    <property type="evidence" value="ECO:0007669"/>
    <property type="project" value="UniProtKB-KW"/>
</dbReference>
<keyword evidence="9" id="KW-0479">Metal-binding</keyword>
<dbReference type="EMBL" id="JAKGSG010000034">
    <property type="protein sequence ID" value="MCF4121786.1"/>
    <property type="molecule type" value="Genomic_DNA"/>
</dbReference>
<keyword evidence="9" id="KW-0460">Magnesium</keyword>
<name>A0AA41U7N7_9MICO</name>
<evidence type="ECO:0000256" key="2">
    <source>
        <dbReference type="ARBA" id="ARBA00022679"/>
    </source>
</evidence>
<feature type="binding site" evidence="9">
    <location>
        <position position="196"/>
    </location>
    <ligand>
        <name>Mg(2+)</name>
        <dbReference type="ChEBI" id="CHEBI:18420"/>
    </ligand>
</feature>
<evidence type="ECO:0000256" key="8">
    <source>
        <dbReference type="PIRSR" id="PIRSR000706-1"/>
    </source>
</evidence>
<accession>A0AA41U7N7</accession>
<keyword evidence="2 7" id="KW-0808">Transferase</keyword>
<keyword evidence="12" id="KW-1185">Reference proteome</keyword>
<organism evidence="11 12">
    <name type="scientific">Antribacter soli</name>
    <dbReference type="NCBI Taxonomy" id="2910976"/>
    <lineage>
        <taxon>Bacteria</taxon>
        <taxon>Bacillati</taxon>
        <taxon>Actinomycetota</taxon>
        <taxon>Actinomycetes</taxon>
        <taxon>Micrococcales</taxon>
        <taxon>Promicromonosporaceae</taxon>
        <taxon>Antribacter</taxon>
    </lineage>
</organism>
<keyword evidence="5 7" id="KW-0067">ATP-binding</keyword>
<comment type="caution">
    <text evidence="11">The sequence shown here is derived from an EMBL/GenBank/DDBJ whole genome shotgun (WGS) entry which is preliminary data.</text>
</comment>
<dbReference type="RefSeq" id="WP_236089580.1">
    <property type="nucleotide sequence ID" value="NZ_JAKGSG010000034.1"/>
</dbReference>
<feature type="active site" description="Proton acceptor" evidence="8">
    <location>
        <position position="177"/>
    </location>
</feature>
<dbReference type="AlphaFoldDB" id="A0AA41U7N7"/>
<dbReference type="InterPro" id="IPR024165">
    <property type="entry name" value="Kan/Strep_kinase"/>
</dbReference>
<keyword evidence="3 7" id="KW-0547">Nucleotide-binding</keyword>
<protein>
    <submittedName>
        <fullName evidence="11">Phosphotransferase</fullName>
    </submittedName>
</protein>
<dbReference type="GO" id="GO:0005524">
    <property type="term" value="F:ATP binding"/>
    <property type="evidence" value="ECO:0007669"/>
    <property type="project" value="UniProtKB-KW"/>
</dbReference>
<evidence type="ECO:0000259" key="10">
    <source>
        <dbReference type="Pfam" id="PF01636"/>
    </source>
</evidence>
<evidence type="ECO:0000256" key="4">
    <source>
        <dbReference type="ARBA" id="ARBA00022777"/>
    </source>
</evidence>
<dbReference type="InterPro" id="IPR002575">
    <property type="entry name" value="Aminoglycoside_PTrfase"/>
</dbReference>
<evidence type="ECO:0000256" key="1">
    <source>
        <dbReference type="ARBA" id="ARBA00006219"/>
    </source>
</evidence>
<dbReference type="SUPFAM" id="SSF56112">
    <property type="entry name" value="Protein kinase-like (PK-like)"/>
    <property type="match status" value="1"/>
</dbReference>
<dbReference type="GO" id="GO:0046872">
    <property type="term" value="F:metal ion binding"/>
    <property type="evidence" value="ECO:0007669"/>
    <property type="project" value="UniProtKB-KW"/>
</dbReference>
<feature type="domain" description="Aminoglycoside phosphotransferase" evidence="10">
    <location>
        <begin position="56"/>
        <end position="240"/>
    </location>
</feature>
<dbReference type="Pfam" id="PF01636">
    <property type="entry name" value="APH"/>
    <property type="match status" value="1"/>
</dbReference>
<dbReference type="Gene3D" id="3.30.200.20">
    <property type="entry name" value="Phosphorylase Kinase, domain 1"/>
    <property type="match status" value="1"/>
</dbReference>
<reference evidence="11" key="1">
    <citation type="submission" date="2022-01" db="EMBL/GenBank/DDBJ databases">
        <title>Antribacter sp. nov., isolated from Guizhou of China.</title>
        <authorList>
            <person name="Chengliang C."/>
            <person name="Ya Z."/>
        </authorList>
    </citation>
    <scope>NUCLEOTIDE SEQUENCE</scope>
    <source>
        <strain evidence="11">KLBMP 9083</strain>
    </source>
</reference>
<evidence type="ECO:0000256" key="6">
    <source>
        <dbReference type="ARBA" id="ARBA00023251"/>
    </source>
</evidence>
<keyword evidence="4 7" id="KW-0418">Kinase</keyword>